<keyword evidence="2" id="KW-1185">Reference proteome</keyword>
<organism evidence="1 2">
    <name type="scientific">Catenaria anguillulae PL171</name>
    <dbReference type="NCBI Taxonomy" id="765915"/>
    <lineage>
        <taxon>Eukaryota</taxon>
        <taxon>Fungi</taxon>
        <taxon>Fungi incertae sedis</taxon>
        <taxon>Blastocladiomycota</taxon>
        <taxon>Blastocladiomycetes</taxon>
        <taxon>Blastocladiales</taxon>
        <taxon>Catenariaceae</taxon>
        <taxon>Catenaria</taxon>
    </lineage>
</organism>
<evidence type="ECO:0000313" key="1">
    <source>
        <dbReference type="EMBL" id="ORZ30367.1"/>
    </source>
</evidence>
<comment type="caution">
    <text evidence="1">The sequence shown here is derived from an EMBL/GenBank/DDBJ whole genome shotgun (WGS) entry which is preliminary data.</text>
</comment>
<accession>A0A1Y2H6Z7</accession>
<name>A0A1Y2H6Z7_9FUNG</name>
<reference evidence="1 2" key="1">
    <citation type="submission" date="2016-07" db="EMBL/GenBank/DDBJ databases">
        <title>Pervasive Adenine N6-methylation of Active Genes in Fungi.</title>
        <authorList>
            <consortium name="DOE Joint Genome Institute"/>
            <person name="Mondo S.J."/>
            <person name="Dannebaum R.O."/>
            <person name="Kuo R.C."/>
            <person name="Labutti K."/>
            <person name="Haridas S."/>
            <person name="Kuo A."/>
            <person name="Salamov A."/>
            <person name="Ahrendt S.R."/>
            <person name="Lipzen A."/>
            <person name="Sullivan W."/>
            <person name="Andreopoulos W.B."/>
            <person name="Clum A."/>
            <person name="Lindquist E."/>
            <person name="Daum C."/>
            <person name="Ramamoorthy G.K."/>
            <person name="Gryganskyi A."/>
            <person name="Culley D."/>
            <person name="Magnuson J.K."/>
            <person name="James T.Y."/>
            <person name="O'Malley M.A."/>
            <person name="Stajich J.E."/>
            <person name="Spatafora J.W."/>
            <person name="Visel A."/>
            <person name="Grigoriev I.V."/>
        </authorList>
    </citation>
    <scope>NUCLEOTIDE SEQUENCE [LARGE SCALE GENOMIC DNA]</scope>
    <source>
        <strain evidence="1 2">PL171</strain>
    </source>
</reference>
<dbReference type="AlphaFoldDB" id="A0A1Y2H6Z7"/>
<dbReference type="EMBL" id="MCFL01000086">
    <property type="protein sequence ID" value="ORZ30367.1"/>
    <property type="molecule type" value="Genomic_DNA"/>
</dbReference>
<sequence length="243" mass="26561">MADVGQLSHPLVSPVFGSAIWIQYRPLVPFIAAHLISGTRLSATLTISTQPTRITYTRTYHNAMDNHLISSSTAASTAGTAAADDRVIRTSPLTATTTVPTPPPSDGEYKHLDTIRLHESVENDYQTARIALDTALQRALTACHVAAESARSQHLVMWDVAMQELECRVAGCQALENDIGVIHLATGTPDERTRNLTCSPESHAMHSTETHKQQLDHFINSLHQACQFLAQTKSTTGRITQEQ</sequence>
<gene>
    <name evidence="1" type="ORF">BCR44DRAFT_30493</name>
</gene>
<dbReference type="Proteomes" id="UP000193411">
    <property type="component" value="Unassembled WGS sequence"/>
</dbReference>
<evidence type="ECO:0000313" key="2">
    <source>
        <dbReference type="Proteomes" id="UP000193411"/>
    </source>
</evidence>
<proteinExistence type="predicted"/>
<protein>
    <submittedName>
        <fullName evidence="1">Uncharacterized protein</fullName>
    </submittedName>
</protein>